<sequence>MSEKKRETAIIIRKEEISYGIYDMWLRTEQIAELAKPGQFVSLYCADGSRLLPRPISICEIDKNDKAIRLVYRVAGKGTEEFSKMTTGMQLDIIGPLGNGFPTKKKKAFLIGGGIGIPPMLELAKQLDCEKQIVLGYRDDLFLYEEFKKYGSVYVATEDGSAGTEGNVLDAIRENGLDAEVIYACGPLPMLRALKEYAAKNQIECWVSLEERMACGIGACLGCVCKSKNKDAHTNVNNKRICKEGPVFLAEEVDF</sequence>
<feature type="binding site" evidence="11 13">
    <location>
        <position position="215"/>
    </location>
    <ligand>
        <name>[2Fe-2S] cluster</name>
        <dbReference type="ChEBI" id="CHEBI:190135"/>
    </ligand>
</feature>
<dbReference type="InterPro" id="IPR039261">
    <property type="entry name" value="FNR_nucleotide-bd"/>
</dbReference>
<dbReference type="GO" id="GO:0044205">
    <property type="term" value="P:'de novo' UMP biosynthetic process"/>
    <property type="evidence" value="ECO:0007669"/>
    <property type="project" value="UniProtKB-UniRule"/>
</dbReference>
<evidence type="ECO:0000256" key="12">
    <source>
        <dbReference type="PIRSR" id="PIRSR006816-1"/>
    </source>
</evidence>
<dbReference type="InterPro" id="IPR019480">
    <property type="entry name" value="Dihydroorotate_DH_Fe-S-bd"/>
</dbReference>
<feature type="binding site" evidence="11 13">
    <location>
        <position position="220"/>
    </location>
    <ligand>
        <name>[2Fe-2S] cluster</name>
        <dbReference type="ChEBI" id="CHEBI:190135"/>
    </ligand>
</feature>
<comment type="similarity">
    <text evidence="1 11">Belongs to the PyrK family.</text>
</comment>
<feature type="binding site" evidence="11 12">
    <location>
        <begin position="54"/>
        <end position="57"/>
    </location>
    <ligand>
        <name>FAD</name>
        <dbReference type="ChEBI" id="CHEBI:57692"/>
    </ligand>
</feature>
<dbReference type="GO" id="GO:0009055">
    <property type="term" value="F:electron transfer activity"/>
    <property type="evidence" value="ECO:0007669"/>
    <property type="project" value="UniProtKB-UniRule"/>
</dbReference>
<comment type="function">
    <text evidence="11">Responsible for channeling the electrons from the oxidation of dihydroorotate from the FMN redox center in the PyrD type B subunit to the ultimate electron acceptor NAD(+).</text>
</comment>
<evidence type="ECO:0000256" key="3">
    <source>
        <dbReference type="ARBA" id="ARBA00022630"/>
    </source>
</evidence>
<dbReference type="HAMAP" id="MF_01211">
    <property type="entry name" value="DHODB_Fe_S_bind"/>
    <property type="match status" value="1"/>
</dbReference>
<dbReference type="InterPro" id="IPR001433">
    <property type="entry name" value="OxRdtase_FAD/NAD-bd"/>
</dbReference>
<dbReference type="Pfam" id="PF00175">
    <property type="entry name" value="NAD_binding_1"/>
    <property type="match status" value="1"/>
</dbReference>
<dbReference type="Pfam" id="PF10418">
    <property type="entry name" value="DHODB_Fe-S_bind"/>
    <property type="match status" value="1"/>
</dbReference>
<feature type="binding site" evidence="11 13">
    <location>
        <position position="223"/>
    </location>
    <ligand>
        <name>[2Fe-2S] cluster</name>
        <dbReference type="ChEBI" id="CHEBI:190135"/>
    </ligand>
</feature>
<dbReference type="InterPro" id="IPR012165">
    <property type="entry name" value="Cyt_c3_hydrogenase_gsu"/>
</dbReference>
<dbReference type="PANTHER" id="PTHR43513">
    <property type="entry name" value="DIHYDROOROTATE DEHYDROGENASE B (NAD(+)), ELECTRON TRANSFER SUBUNIT"/>
    <property type="match status" value="1"/>
</dbReference>
<keyword evidence="3 11" id="KW-0285">Flavoprotein</keyword>
<dbReference type="PROSITE" id="PS51384">
    <property type="entry name" value="FAD_FR"/>
    <property type="match status" value="1"/>
</dbReference>
<comment type="cofactor">
    <cofactor evidence="11">
        <name>[2Fe-2S] cluster</name>
        <dbReference type="ChEBI" id="CHEBI:190135"/>
    </cofactor>
    <text evidence="11">Binds 1 [2Fe-2S] cluster per subunit.</text>
</comment>
<evidence type="ECO:0000256" key="9">
    <source>
        <dbReference type="ARBA" id="ARBA00023004"/>
    </source>
</evidence>
<evidence type="ECO:0000313" key="15">
    <source>
        <dbReference type="EMBL" id="MBC5713005.1"/>
    </source>
</evidence>
<keyword evidence="7 11" id="KW-0665">Pyrimidine biosynthesis</keyword>
<dbReference type="InterPro" id="IPR037117">
    <property type="entry name" value="Dihydroorotate_DH_ele_sf"/>
</dbReference>
<keyword evidence="5 11" id="KW-0479">Metal-binding</keyword>
<comment type="subunit">
    <text evidence="11">Heterotetramer of 2 PyrK and 2 PyrD type B subunits.</text>
</comment>
<dbReference type="RefSeq" id="WP_186866017.1">
    <property type="nucleotide sequence ID" value="NZ_JACOPH010000001.1"/>
</dbReference>
<dbReference type="NCBIfam" id="NF000798">
    <property type="entry name" value="PRK00054.1-3"/>
    <property type="match status" value="1"/>
</dbReference>
<dbReference type="CDD" id="cd06218">
    <property type="entry name" value="DHOD_e_trans"/>
    <property type="match status" value="1"/>
</dbReference>
<keyword evidence="10 11" id="KW-0411">Iron-sulfur</keyword>
<dbReference type="GO" id="GO:0046872">
    <property type="term" value="F:metal ion binding"/>
    <property type="evidence" value="ECO:0007669"/>
    <property type="project" value="UniProtKB-KW"/>
</dbReference>
<organism evidence="15 16">
    <name type="scientific">Roseburia zhanii</name>
    <dbReference type="NCBI Taxonomy" id="2763064"/>
    <lineage>
        <taxon>Bacteria</taxon>
        <taxon>Bacillati</taxon>
        <taxon>Bacillota</taxon>
        <taxon>Clostridia</taxon>
        <taxon>Lachnospirales</taxon>
        <taxon>Lachnospiraceae</taxon>
        <taxon>Roseburia</taxon>
    </lineage>
</organism>
<evidence type="ECO:0000256" key="13">
    <source>
        <dbReference type="PIRSR" id="PIRSR006816-2"/>
    </source>
</evidence>
<dbReference type="GO" id="GO:0016491">
    <property type="term" value="F:oxidoreductase activity"/>
    <property type="evidence" value="ECO:0007669"/>
    <property type="project" value="InterPro"/>
</dbReference>
<dbReference type="InterPro" id="IPR017938">
    <property type="entry name" value="Riboflavin_synthase-like_b-brl"/>
</dbReference>
<evidence type="ECO:0000313" key="16">
    <source>
        <dbReference type="Proteomes" id="UP000606720"/>
    </source>
</evidence>
<keyword evidence="4 11" id="KW-0001">2Fe-2S</keyword>
<comment type="cofactor">
    <cofactor evidence="11 12">
        <name>FAD</name>
        <dbReference type="ChEBI" id="CHEBI:57692"/>
    </cofactor>
    <text evidence="11 12">Binds 1 FAD per subunit.</text>
</comment>
<evidence type="ECO:0000256" key="1">
    <source>
        <dbReference type="ARBA" id="ARBA00006422"/>
    </source>
</evidence>
<keyword evidence="6 11" id="KW-0274">FAD</keyword>
<dbReference type="AlphaFoldDB" id="A0A923RSQ2"/>
<dbReference type="InterPro" id="IPR050353">
    <property type="entry name" value="PyrK_electron_transfer"/>
</dbReference>
<comment type="cofactor">
    <cofactor evidence="13">
        <name>[2Fe-2S] cluster</name>
        <dbReference type="ChEBI" id="CHEBI:190135"/>
    </cofactor>
    <text evidence="13">Binds 1 [2Fe-2S] cluster per subunit.</text>
</comment>
<dbReference type="EMBL" id="JACOPH010000001">
    <property type="protein sequence ID" value="MBC5713005.1"/>
    <property type="molecule type" value="Genomic_DNA"/>
</dbReference>
<evidence type="ECO:0000256" key="6">
    <source>
        <dbReference type="ARBA" id="ARBA00022827"/>
    </source>
</evidence>
<evidence type="ECO:0000256" key="11">
    <source>
        <dbReference type="HAMAP-Rule" id="MF_01211"/>
    </source>
</evidence>
<protein>
    <recommendedName>
        <fullName evidence="11">Dihydroorotate dehydrogenase B (NAD(+)), electron transfer subunit</fullName>
    </recommendedName>
    <alternativeName>
        <fullName evidence="11">Dihydroorotate oxidase B, electron transfer subunit</fullName>
    </alternativeName>
</protein>
<dbReference type="PANTHER" id="PTHR43513:SF3">
    <property type="entry name" value="DIHYDROOROTATE DEHYDROGENASE B (NAD(+)), ELECTRON TRANSFER SUBUNIT-RELATED"/>
    <property type="match status" value="1"/>
</dbReference>
<reference evidence="15" key="1">
    <citation type="submission" date="2020-08" db="EMBL/GenBank/DDBJ databases">
        <title>Genome public.</title>
        <authorList>
            <person name="Liu C."/>
            <person name="Sun Q."/>
        </authorList>
    </citation>
    <scope>NUCLEOTIDE SEQUENCE</scope>
    <source>
        <strain evidence="15">BX1005</strain>
    </source>
</reference>
<dbReference type="GO" id="GO:0051537">
    <property type="term" value="F:2 iron, 2 sulfur cluster binding"/>
    <property type="evidence" value="ECO:0007669"/>
    <property type="project" value="UniProtKB-KW"/>
</dbReference>
<comment type="caution">
    <text evidence="15">The sequence shown here is derived from an EMBL/GenBank/DDBJ whole genome shotgun (WGS) entry which is preliminary data.</text>
</comment>
<evidence type="ECO:0000256" key="8">
    <source>
        <dbReference type="ARBA" id="ARBA00022982"/>
    </source>
</evidence>
<dbReference type="InterPro" id="IPR023455">
    <property type="entry name" value="Dihydroorotate_DHASE_ETsu"/>
</dbReference>
<dbReference type="SUPFAM" id="SSF63380">
    <property type="entry name" value="Riboflavin synthase domain-like"/>
    <property type="match status" value="1"/>
</dbReference>
<evidence type="ECO:0000256" key="7">
    <source>
        <dbReference type="ARBA" id="ARBA00022975"/>
    </source>
</evidence>
<dbReference type="PIRSF" id="PIRSF006816">
    <property type="entry name" value="Cyc3_hyd_g"/>
    <property type="match status" value="1"/>
</dbReference>
<dbReference type="Proteomes" id="UP000606720">
    <property type="component" value="Unassembled WGS sequence"/>
</dbReference>
<feature type="binding site" evidence="11 12">
    <location>
        <begin position="78"/>
        <end position="79"/>
    </location>
    <ligand>
        <name>FAD</name>
        <dbReference type="ChEBI" id="CHEBI:57692"/>
    </ligand>
</feature>
<evidence type="ECO:0000256" key="10">
    <source>
        <dbReference type="ARBA" id="ARBA00023014"/>
    </source>
</evidence>
<accession>A0A923RSQ2</accession>
<gene>
    <name evidence="11" type="primary">pyrK</name>
    <name evidence="15" type="ORF">H8S17_02070</name>
</gene>
<dbReference type="PRINTS" id="PR00409">
    <property type="entry name" value="PHDIOXRDTASE"/>
</dbReference>
<dbReference type="InterPro" id="IPR017927">
    <property type="entry name" value="FAD-bd_FR_type"/>
</dbReference>
<feature type="binding site" evidence="11 12">
    <location>
        <begin position="71"/>
        <end position="73"/>
    </location>
    <ligand>
        <name>FAD</name>
        <dbReference type="ChEBI" id="CHEBI:57692"/>
    </ligand>
</feature>
<feature type="binding site" evidence="11 13">
    <location>
        <position position="242"/>
    </location>
    <ligand>
        <name>[2Fe-2S] cluster</name>
        <dbReference type="ChEBI" id="CHEBI:190135"/>
    </ligand>
</feature>
<keyword evidence="2 11" id="KW-0813">Transport</keyword>
<keyword evidence="8 11" id="KW-0249">Electron transport</keyword>
<feature type="domain" description="FAD-binding FR-type" evidence="14">
    <location>
        <begin position="4"/>
        <end position="103"/>
    </location>
</feature>
<dbReference type="SUPFAM" id="SSF52343">
    <property type="entry name" value="Ferredoxin reductase-like, C-terminal NADP-linked domain"/>
    <property type="match status" value="1"/>
</dbReference>
<comment type="pathway">
    <text evidence="11">Pyrimidine metabolism; UMP biosynthesis via de novo pathway; orotate from (S)-dihydroorotate (NAD(+) route): step 1/1.</text>
</comment>
<keyword evidence="16" id="KW-1185">Reference proteome</keyword>
<dbReference type="Gene3D" id="3.40.50.80">
    <property type="entry name" value="Nucleotide-binding domain of ferredoxin-NADP reductase (FNR) module"/>
    <property type="match status" value="1"/>
</dbReference>
<dbReference type="Gene3D" id="2.40.30.10">
    <property type="entry name" value="Translation factors"/>
    <property type="match status" value="1"/>
</dbReference>
<keyword evidence="9 11" id="KW-0408">Iron</keyword>
<dbReference type="GO" id="GO:0050660">
    <property type="term" value="F:flavin adenine dinucleotide binding"/>
    <property type="evidence" value="ECO:0007669"/>
    <property type="project" value="InterPro"/>
</dbReference>
<evidence type="ECO:0000259" key="14">
    <source>
        <dbReference type="PROSITE" id="PS51384"/>
    </source>
</evidence>
<evidence type="ECO:0000256" key="5">
    <source>
        <dbReference type="ARBA" id="ARBA00022723"/>
    </source>
</evidence>
<evidence type="ECO:0000256" key="4">
    <source>
        <dbReference type="ARBA" id="ARBA00022714"/>
    </source>
</evidence>
<evidence type="ECO:0000256" key="2">
    <source>
        <dbReference type="ARBA" id="ARBA00022448"/>
    </source>
</evidence>
<name>A0A923RSQ2_9FIRM</name>
<dbReference type="Gene3D" id="2.10.240.10">
    <property type="entry name" value="Dihydroorotate dehydrogenase, electron transfer subunit"/>
    <property type="match status" value="1"/>
</dbReference>
<proteinExistence type="inferred from homology"/>